<keyword evidence="13" id="KW-1185">Reference proteome</keyword>
<organism evidence="12 13">
    <name type="scientific">Pseudomonas laurylsulfatiphila</name>
    <dbReference type="NCBI Taxonomy" id="2011015"/>
    <lineage>
        <taxon>Bacteria</taxon>
        <taxon>Pseudomonadati</taxon>
        <taxon>Pseudomonadota</taxon>
        <taxon>Gammaproteobacteria</taxon>
        <taxon>Pseudomonadales</taxon>
        <taxon>Pseudomonadaceae</taxon>
        <taxon>Pseudomonas</taxon>
    </lineage>
</organism>
<comment type="cofactor">
    <cofactor evidence="1">
        <name>Mg(2+)</name>
        <dbReference type="ChEBI" id="CHEBI:18420"/>
    </cofactor>
</comment>
<evidence type="ECO:0000256" key="6">
    <source>
        <dbReference type="ARBA" id="ARBA00022692"/>
    </source>
</evidence>
<comment type="subcellular location">
    <subcellularLocation>
        <location evidence="2">Cell inner membrane</location>
    </subcellularLocation>
    <subcellularLocation>
        <location evidence="3">Cell membrane</location>
        <topology evidence="3">Multi-pass membrane protein</topology>
    </subcellularLocation>
</comment>
<dbReference type="CDD" id="cd18774">
    <property type="entry name" value="PDC2_HK_sensor"/>
    <property type="match status" value="1"/>
</dbReference>
<dbReference type="CDD" id="cd18773">
    <property type="entry name" value="PDC1_HK_sensor"/>
    <property type="match status" value="1"/>
</dbReference>
<dbReference type="RefSeq" id="WP_104447996.1">
    <property type="nucleotide sequence ID" value="NZ_NIRS01000001.1"/>
</dbReference>
<dbReference type="EC" id="2.7.7.65" evidence="4"/>
<evidence type="ECO:0000256" key="10">
    <source>
        <dbReference type="SAM" id="Phobius"/>
    </source>
</evidence>
<name>A0A2S6FTQ9_9PSED</name>
<comment type="catalytic activity">
    <reaction evidence="9">
        <text>2 GTP = 3',3'-c-di-GMP + 2 diphosphate</text>
        <dbReference type="Rhea" id="RHEA:24898"/>
        <dbReference type="ChEBI" id="CHEBI:33019"/>
        <dbReference type="ChEBI" id="CHEBI:37565"/>
        <dbReference type="ChEBI" id="CHEBI:58805"/>
        <dbReference type="EC" id="2.7.7.65"/>
    </reaction>
</comment>
<evidence type="ECO:0000256" key="5">
    <source>
        <dbReference type="ARBA" id="ARBA00022475"/>
    </source>
</evidence>
<evidence type="ECO:0000313" key="13">
    <source>
        <dbReference type="Proteomes" id="UP000238541"/>
    </source>
</evidence>
<evidence type="ECO:0000256" key="9">
    <source>
        <dbReference type="ARBA" id="ARBA00034247"/>
    </source>
</evidence>
<dbReference type="CDD" id="cd01949">
    <property type="entry name" value="GGDEF"/>
    <property type="match status" value="1"/>
</dbReference>
<dbReference type="PANTHER" id="PTHR45138">
    <property type="entry name" value="REGULATORY COMPONENTS OF SENSORY TRANSDUCTION SYSTEM"/>
    <property type="match status" value="1"/>
</dbReference>
<dbReference type="InterPro" id="IPR050469">
    <property type="entry name" value="Diguanylate_Cyclase"/>
</dbReference>
<dbReference type="InterPro" id="IPR000160">
    <property type="entry name" value="GGDEF_dom"/>
</dbReference>
<dbReference type="FunFam" id="3.30.70.270:FF:000001">
    <property type="entry name" value="Diguanylate cyclase domain protein"/>
    <property type="match status" value="1"/>
</dbReference>
<dbReference type="PANTHER" id="PTHR45138:SF9">
    <property type="entry name" value="DIGUANYLATE CYCLASE DGCM-RELATED"/>
    <property type="match status" value="1"/>
</dbReference>
<dbReference type="PROSITE" id="PS50887">
    <property type="entry name" value="GGDEF"/>
    <property type="match status" value="1"/>
</dbReference>
<evidence type="ECO:0000256" key="2">
    <source>
        <dbReference type="ARBA" id="ARBA00004533"/>
    </source>
</evidence>
<dbReference type="GO" id="GO:0005886">
    <property type="term" value="C:plasma membrane"/>
    <property type="evidence" value="ECO:0007669"/>
    <property type="project" value="UniProtKB-SubCell"/>
</dbReference>
<evidence type="ECO:0000256" key="1">
    <source>
        <dbReference type="ARBA" id="ARBA00001946"/>
    </source>
</evidence>
<evidence type="ECO:0000313" key="12">
    <source>
        <dbReference type="EMBL" id="PPK40882.1"/>
    </source>
</evidence>
<evidence type="ECO:0000256" key="8">
    <source>
        <dbReference type="ARBA" id="ARBA00023136"/>
    </source>
</evidence>
<keyword evidence="7 10" id="KW-1133">Transmembrane helix</keyword>
<reference evidence="13" key="1">
    <citation type="submission" date="2017-06" db="EMBL/GenBank/DDBJ databases">
        <authorList>
            <person name="Furmanczyk E.M."/>
        </authorList>
    </citation>
    <scope>NUCLEOTIDE SEQUENCE [LARGE SCALE GENOMIC DNA]</scope>
    <source>
        <strain evidence="13">AP3_16</strain>
    </source>
</reference>
<dbReference type="Gene3D" id="3.30.450.20">
    <property type="entry name" value="PAS domain"/>
    <property type="match status" value="1"/>
</dbReference>
<dbReference type="NCBIfam" id="TIGR00254">
    <property type="entry name" value="GGDEF"/>
    <property type="match status" value="1"/>
</dbReference>
<keyword evidence="5" id="KW-1003">Cell membrane</keyword>
<dbReference type="AlphaFoldDB" id="A0A2S6FTQ9"/>
<evidence type="ECO:0000259" key="11">
    <source>
        <dbReference type="PROSITE" id="PS50887"/>
    </source>
</evidence>
<dbReference type="Gene3D" id="3.30.70.270">
    <property type="match status" value="1"/>
</dbReference>
<feature type="transmembrane region" description="Helical" evidence="10">
    <location>
        <begin position="308"/>
        <end position="327"/>
    </location>
</feature>
<evidence type="ECO:0000256" key="4">
    <source>
        <dbReference type="ARBA" id="ARBA00012528"/>
    </source>
</evidence>
<keyword evidence="6 10" id="KW-0812">Transmembrane</keyword>
<sequence>MATPADDPNSAINEQGSRAKLSRPLPIDLRGLILFFVLLSVLATLCNSLYVAYRVQRQSLIHTTLEANAAYAAKVASSIGEFLNSAHSRLNYSATTLGQHWNDPEVLRKEAIRLQAQDADFNSIAIVDATGKVLQAYPDTSQIVGATLTSEGIQQALKERRPSVSAAYVSAAGNLVVFISQPVFNPSGEFLGVVGGSVYLLKQSTFHTIISRHFHHEGTFAFIADGNRRLLYHPDQKRIGEVLGWSLTVDAALRGERGSLEGPNYKGVPMLAGFAQVPDANWAVVAQQPRDLSLAPLGQLMRDMVLDMIPAGLLGLGLILLGTTLIARPLRQLSAAADQLAAPQTTEQLRQVHAWYRDASAIRQAMLTGVQLLQQKLGQLSHEAQSDPLTGLANRRAMGGVLDLLAKTGQAYSVLALDIDHFKKVNDTFGHDAGDVALKSVADILKQNSRTGDLACRAGGEEFALILPDTPLDTARVIAERIREHIAQTEVPQVGRLTMSIGVACRNADTPMPESVLKLADERLYLAKQSGRNRVMA</sequence>
<dbReference type="InterPro" id="IPR043128">
    <property type="entry name" value="Rev_trsase/Diguanyl_cyclase"/>
</dbReference>
<accession>A0A2S6FTQ9</accession>
<dbReference type="InterPro" id="IPR033479">
    <property type="entry name" value="dCache_1"/>
</dbReference>
<keyword evidence="8 10" id="KW-0472">Membrane</keyword>
<evidence type="ECO:0000256" key="3">
    <source>
        <dbReference type="ARBA" id="ARBA00004651"/>
    </source>
</evidence>
<feature type="transmembrane region" description="Helical" evidence="10">
    <location>
        <begin position="32"/>
        <end position="53"/>
    </location>
</feature>
<dbReference type="GO" id="GO:0052621">
    <property type="term" value="F:diguanylate cyclase activity"/>
    <property type="evidence" value="ECO:0007669"/>
    <property type="project" value="UniProtKB-EC"/>
</dbReference>
<dbReference type="SMART" id="SM00267">
    <property type="entry name" value="GGDEF"/>
    <property type="match status" value="1"/>
</dbReference>
<dbReference type="GO" id="GO:0043709">
    <property type="term" value="P:cell adhesion involved in single-species biofilm formation"/>
    <property type="evidence" value="ECO:0007669"/>
    <property type="project" value="TreeGrafter"/>
</dbReference>
<gene>
    <name evidence="12" type="ORF">CD175_05405</name>
</gene>
<dbReference type="GO" id="GO:1902201">
    <property type="term" value="P:negative regulation of bacterial-type flagellum-dependent cell motility"/>
    <property type="evidence" value="ECO:0007669"/>
    <property type="project" value="TreeGrafter"/>
</dbReference>
<dbReference type="Pfam" id="PF00990">
    <property type="entry name" value="GGDEF"/>
    <property type="match status" value="1"/>
</dbReference>
<dbReference type="InterPro" id="IPR029787">
    <property type="entry name" value="Nucleotide_cyclase"/>
</dbReference>
<evidence type="ECO:0000256" key="7">
    <source>
        <dbReference type="ARBA" id="ARBA00022989"/>
    </source>
</evidence>
<dbReference type="SUPFAM" id="SSF103190">
    <property type="entry name" value="Sensory domain-like"/>
    <property type="match status" value="2"/>
</dbReference>
<dbReference type="Proteomes" id="UP000238541">
    <property type="component" value="Unassembled WGS sequence"/>
</dbReference>
<feature type="domain" description="GGDEF" evidence="11">
    <location>
        <begin position="410"/>
        <end position="537"/>
    </location>
</feature>
<comment type="caution">
    <text evidence="12">The sequence shown here is derived from an EMBL/GenBank/DDBJ whole genome shotgun (WGS) entry which is preliminary data.</text>
</comment>
<protein>
    <recommendedName>
        <fullName evidence="4">diguanylate cyclase</fullName>
        <ecNumber evidence="4">2.7.7.65</ecNumber>
    </recommendedName>
</protein>
<dbReference type="InterPro" id="IPR029151">
    <property type="entry name" value="Sensor-like_sf"/>
</dbReference>
<dbReference type="SUPFAM" id="SSF55073">
    <property type="entry name" value="Nucleotide cyclase"/>
    <property type="match status" value="1"/>
</dbReference>
<dbReference type="EMBL" id="NIRS01000001">
    <property type="protein sequence ID" value="PPK40882.1"/>
    <property type="molecule type" value="Genomic_DNA"/>
</dbReference>
<dbReference type="Pfam" id="PF02743">
    <property type="entry name" value="dCache_1"/>
    <property type="match status" value="1"/>
</dbReference>
<proteinExistence type="predicted"/>